<sequence>MKAPIEEIESTENPMLIANSLGFFLSDAIREETISLYEAYCINGYTLHFQRLGYTQPAWHGRVQVSTCIAILNHLLLAVYFEDKKKEEKTREWLIEAVGLNEEKREHYLMDRIEDFFENHIPDQALQHLQNYRKNYDSLGFDSGPYHVESFPGDWYSPEDLLLSGPCSHEKTLAKTIEDLIVQIEINKL</sequence>
<keyword evidence="2" id="KW-1185">Reference proteome</keyword>
<proteinExistence type="predicted"/>
<protein>
    <submittedName>
        <fullName evidence="1">Uncharacterized protein</fullName>
    </submittedName>
</protein>
<name>A0A927IIR4_9BACT</name>
<organism evidence="1 2">
    <name type="scientific">Pelagicoccus enzymogenes</name>
    <dbReference type="NCBI Taxonomy" id="2773457"/>
    <lineage>
        <taxon>Bacteria</taxon>
        <taxon>Pseudomonadati</taxon>
        <taxon>Verrucomicrobiota</taxon>
        <taxon>Opitutia</taxon>
        <taxon>Puniceicoccales</taxon>
        <taxon>Pelagicoccaceae</taxon>
        <taxon>Pelagicoccus</taxon>
    </lineage>
</organism>
<dbReference type="RefSeq" id="WP_191618630.1">
    <property type="nucleotide sequence ID" value="NZ_JACYFG010000044.1"/>
</dbReference>
<dbReference type="AlphaFoldDB" id="A0A927IIR4"/>
<gene>
    <name evidence="1" type="ORF">IEN85_18665</name>
</gene>
<dbReference type="Proteomes" id="UP000622317">
    <property type="component" value="Unassembled WGS sequence"/>
</dbReference>
<dbReference type="EMBL" id="JACYFG010000044">
    <property type="protein sequence ID" value="MBD5781531.1"/>
    <property type="molecule type" value="Genomic_DNA"/>
</dbReference>
<evidence type="ECO:0000313" key="2">
    <source>
        <dbReference type="Proteomes" id="UP000622317"/>
    </source>
</evidence>
<accession>A0A927IIR4</accession>
<evidence type="ECO:0000313" key="1">
    <source>
        <dbReference type="EMBL" id="MBD5781531.1"/>
    </source>
</evidence>
<reference evidence="1" key="1">
    <citation type="submission" date="2020-09" db="EMBL/GenBank/DDBJ databases">
        <title>Pelagicoccus enzymogenes sp. nov. with an EPS production, isolated from marine sediment.</title>
        <authorList>
            <person name="Feng X."/>
        </authorList>
    </citation>
    <scope>NUCLEOTIDE SEQUENCE</scope>
    <source>
        <strain evidence="1">NFK12</strain>
    </source>
</reference>
<comment type="caution">
    <text evidence="1">The sequence shown here is derived from an EMBL/GenBank/DDBJ whole genome shotgun (WGS) entry which is preliminary data.</text>
</comment>